<dbReference type="InterPro" id="IPR011333">
    <property type="entry name" value="SKP1/BTB/POZ_sf"/>
</dbReference>
<dbReference type="InterPro" id="IPR000210">
    <property type="entry name" value="BTB/POZ_dom"/>
</dbReference>
<evidence type="ECO:0000259" key="1">
    <source>
        <dbReference type="PROSITE" id="PS50097"/>
    </source>
</evidence>
<comment type="caution">
    <text evidence="2">The sequence shown here is derived from an EMBL/GenBank/DDBJ whole genome shotgun (WGS) entry which is preliminary data.</text>
</comment>
<organism evidence="2 3">
    <name type="scientific">Nephila pilipes</name>
    <name type="common">Giant wood spider</name>
    <name type="synonym">Nephila maculata</name>
    <dbReference type="NCBI Taxonomy" id="299642"/>
    <lineage>
        <taxon>Eukaryota</taxon>
        <taxon>Metazoa</taxon>
        <taxon>Ecdysozoa</taxon>
        <taxon>Arthropoda</taxon>
        <taxon>Chelicerata</taxon>
        <taxon>Arachnida</taxon>
        <taxon>Araneae</taxon>
        <taxon>Araneomorphae</taxon>
        <taxon>Entelegynae</taxon>
        <taxon>Araneoidea</taxon>
        <taxon>Nephilidae</taxon>
        <taxon>Nephila</taxon>
    </lineage>
</organism>
<dbReference type="EMBL" id="BMAW01113624">
    <property type="protein sequence ID" value="GFT58035.1"/>
    <property type="molecule type" value="Genomic_DNA"/>
</dbReference>
<dbReference type="PANTHER" id="PTHR24413">
    <property type="entry name" value="SPECKLE-TYPE POZ PROTEIN"/>
    <property type="match status" value="1"/>
</dbReference>
<dbReference type="Gene3D" id="3.30.710.10">
    <property type="entry name" value="Potassium Channel Kv1.1, Chain A"/>
    <property type="match status" value="1"/>
</dbReference>
<dbReference type="OrthoDB" id="6361037at2759"/>
<dbReference type="SUPFAM" id="SSF54695">
    <property type="entry name" value="POZ domain"/>
    <property type="match status" value="1"/>
</dbReference>
<dbReference type="Pfam" id="PF00651">
    <property type="entry name" value="BTB"/>
    <property type="match status" value="1"/>
</dbReference>
<accession>A0A8X6PCX2</accession>
<protein>
    <submittedName>
        <fullName evidence="2">Speckle-type POZ protein-like A</fullName>
    </submittedName>
</protein>
<keyword evidence="3" id="KW-1185">Reference proteome</keyword>
<evidence type="ECO:0000313" key="3">
    <source>
        <dbReference type="Proteomes" id="UP000887013"/>
    </source>
</evidence>
<dbReference type="AlphaFoldDB" id="A0A8X6PCX2"/>
<name>A0A8X6PCX2_NEPPI</name>
<dbReference type="SMART" id="SM00225">
    <property type="entry name" value="BTB"/>
    <property type="match status" value="1"/>
</dbReference>
<sequence length="323" mass="37556">MEFQIKWLLQRSDIIYDERGFFIWRENLNSGWSVVFGCQEKPYVINFIEIYRNPAVGDVLISGNFELFTEDKSEYLVEKRFFQLLENDYSFMRMDLKYSSDSKESLQTFLVTGNVTVFEKNEIVAYNGASEDIFILETDDDSPPFRHEDHPDINLRCGSVTISVHKSKLAECSPVFAAMFTNETKETIDIDCVDAPTLQAMLTYIYTGRIDNLSDNLASNLLLAANKYEMRQLKKVCSNYLKLNLNVNNVIRIIAIGDSMEPDLKIFALKFLNEKCRFSELEATNDWKILEKYRRNYAKDILISVANMKLKNLKEQRSKFVLT</sequence>
<dbReference type="PROSITE" id="PS50097">
    <property type="entry name" value="BTB"/>
    <property type="match status" value="1"/>
</dbReference>
<gene>
    <name evidence="2" type="primary">spopla_6</name>
    <name evidence="2" type="ORF">NPIL_315261</name>
</gene>
<proteinExistence type="predicted"/>
<feature type="domain" description="BTB" evidence="1">
    <location>
        <begin position="151"/>
        <end position="214"/>
    </location>
</feature>
<reference evidence="2" key="1">
    <citation type="submission" date="2020-08" db="EMBL/GenBank/DDBJ databases">
        <title>Multicomponent nature underlies the extraordinary mechanical properties of spider dragline silk.</title>
        <authorList>
            <person name="Kono N."/>
            <person name="Nakamura H."/>
            <person name="Mori M."/>
            <person name="Yoshida Y."/>
            <person name="Ohtoshi R."/>
            <person name="Malay A.D."/>
            <person name="Moran D.A.P."/>
            <person name="Tomita M."/>
            <person name="Numata K."/>
            <person name="Arakawa K."/>
        </authorList>
    </citation>
    <scope>NUCLEOTIDE SEQUENCE</scope>
</reference>
<dbReference type="Proteomes" id="UP000887013">
    <property type="component" value="Unassembled WGS sequence"/>
</dbReference>
<evidence type="ECO:0000313" key="2">
    <source>
        <dbReference type="EMBL" id="GFT58035.1"/>
    </source>
</evidence>